<dbReference type="VEuPathDB" id="FungiDB:SMAC_08054"/>
<sequence>MAKNRRHFSLIRTAKRRHFNLISMAIPSRGKKHSRSRRPTTGRLACRNAAEAETTSPVNVPPRLCTVCDGMFTGLLVVRSYMPHHQSVANLRRSAERGCYICNLVVANLQNQVSSGLQLPRDHRYRWQLHLYSYNYQESQDEFYRDYGTLSISSDLDECVLKLMDAKSPNAPIHSVISGASLTDQAVLENARAWLKDCRQHDALCEPVDPTFNPTRLIYIHDTSSVQLIETKKDSKSFPYVAFSHCWGKSKHLTLLQDEPNGTTKGNIEELRSLIQVQRLPTSYREGISVSLALGFRHIWIDSLCIIQNSRDDWAKEAVMMKDVYANSSINICASAAADSSEASFQRRDLSMLSPLDVEPQWTGLLDCDDIESELGPLPAYLQRIKFKLVNTSMYESDLSNAPLNLRAWVFQERILSRRHLYMTCNQLWWECRGMCACEVFPAGIPDRLDPSRTDTDEGYRVQYYALGGHRHHSIDNGAALDSSSAGQRKRVTQGELARHAPFSGPSEVDMYELWNRLVERYSQCNITYSSDKLPALSGLAKSFSILQGSGFALNGQSYLAGVWRPYLPEALYWKPKPPLRGDVPFGRNRPHPYRAPSWSWSSVESPVEWINSGQFTEPACRVEDAKVLHLDERYEAGMVKGGILHLRSRLIGPFTYEESPLMNLTPSPALDSRVRVALCSAEKECVTCWDERDFDSQKWCISYLDPLPDTVHEDGILNGTETVRKTVSLEASAKDPRIRLFLVPLFQRWGFAGVILCQVVVDETDLECADDKAVFQRVGSFAYMEIEKKVLDLIPERTIAII</sequence>
<feature type="domain" description="Heterokaryon incompatibility" evidence="1">
    <location>
        <begin position="240"/>
        <end position="413"/>
    </location>
</feature>
<reference evidence="2 3" key="1">
    <citation type="submission" date="2017-07" db="EMBL/GenBank/DDBJ databases">
        <title>Genome sequence of the Sordaria macrospora wild type strain R19027.</title>
        <authorList>
            <person name="Nowrousian M."/>
            <person name="Teichert I."/>
            <person name="Kueck U."/>
        </authorList>
    </citation>
    <scope>NUCLEOTIDE SEQUENCE [LARGE SCALE GENOMIC DNA]</scope>
    <source>
        <strain evidence="2 3">R19027</strain>
        <tissue evidence="2">Mycelium</tissue>
    </source>
</reference>
<evidence type="ECO:0000313" key="2">
    <source>
        <dbReference type="EMBL" id="KAA8631634.1"/>
    </source>
</evidence>
<accession>A0A8S8ZLS4</accession>
<comment type="caution">
    <text evidence="2">The sequence shown here is derived from an EMBL/GenBank/DDBJ whole genome shotgun (WGS) entry which is preliminary data.</text>
</comment>
<dbReference type="Pfam" id="PF06985">
    <property type="entry name" value="HET"/>
    <property type="match status" value="1"/>
</dbReference>
<proteinExistence type="predicted"/>
<organism evidence="2 3">
    <name type="scientific">Sordaria macrospora</name>
    <dbReference type="NCBI Taxonomy" id="5147"/>
    <lineage>
        <taxon>Eukaryota</taxon>
        <taxon>Fungi</taxon>
        <taxon>Dikarya</taxon>
        <taxon>Ascomycota</taxon>
        <taxon>Pezizomycotina</taxon>
        <taxon>Sordariomycetes</taxon>
        <taxon>Sordariomycetidae</taxon>
        <taxon>Sordariales</taxon>
        <taxon>Sordariaceae</taxon>
        <taxon>Sordaria</taxon>
    </lineage>
</organism>
<evidence type="ECO:0000259" key="1">
    <source>
        <dbReference type="Pfam" id="PF06985"/>
    </source>
</evidence>
<dbReference type="PANTHER" id="PTHR33112:SF11">
    <property type="entry name" value="HETEROKARYON INCOMPATIBILITY DOMAIN-CONTAINING PROTEIN"/>
    <property type="match status" value="1"/>
</dbReference>
<evidence type="ECO:0000313" key="3">
    <source>
        <dbReference type="Proteomes" id="UP000433876"/>
    </source>
</evidence>
<name>A0A8S8ZLS4_SORMA</name>
<dbReference type="PANTHER" id="PTHR33112">
    <property type="entry name" value="DOMAIN PROTEIN, PUTATIVE-RELATED"/>
    <property type="match status" value="1"/>
</dbReference>
<gene>
    <name evidence="2" type="ORF">SMACR_08054</name>
</gene>
<protein>
    <recommendedName>
        <fullName evidence="1">Heterokaryon incompatibility domain-containing protein</fullName>
    </recommendedName>
</protein>
<dbReference type="Proteomes" id="UP000433876">
    <property type="component" value="Unassembled WGS sequence"/>
</dbReference>
<dbReference type="InterPro" id="IPR010730">
    <property type="entry name" value="HET"/>
</dbReference>
<dbReference type="AlphaFoldDB" id="A0A8S8ZLS4"/>
<dbReference type="EMBL" id="NMPR01000072">
    <property type="protein sequence ID" value="KAA8631634.1"/>
    <property type="molecule type" value="Genomic_DNA"/>
</dbReference>